<name>A0A6S6SJJ2_9BACT</name>
<evidence type="ECO:0008006" key="2">
    <source>
        <dbReference type="Google" id="ProtNLM"/>
    </source>
</evidence>
<accession>A0A6S6SJJ2</accession>
<reference evidence="1" key="1">
    <citation type="submission" date="2020-01" db="EMBL/GenBank/DDBJ databases">
        <authorList>
            <person name="Meier V. D."/>
            <person name="Meier V D."/>
        </authorList>
    </citation>
    <scope>NUCLEOTIDE SEQUENCE</scope>
    <source>
        <strain evidence="1">HLG_WM_MAG_04</strain>
    </source>
</reference>
<evidence type="ECO:0000313" key="1">
    <source>
        <dbReference type="EMBL" id="CAA6802998.1"/>
    </source>
</evidence>
<organism evidence="1">
    <name type="scientific">uncultured Sulfurovum sp</name>
    <dbReference type="NCBI Taxonomy" id="269237"/>
    <lineage>
        <taxon>Bacteria</taxon>
        <taxon>Pseudomonadati</taxon>
        <taxon>Campylobacterota</taxon>
        <taxon>Epsilonproteobacteria</taxon>
        <taxon>Campylobacterales</taxon>
        <taxon>Sulfurovaceae</taxon>
        <taxon>Sulfurovum</taxon>
        <taxon>environmental samples</taxon>
    </lineage>
</organism>
<dbReference type="EMBL" id="CACVAX010000006">
    <property type="protein sequence ID" value="CAA6802998.1"/>
    <property type="molecule type" value="Genomic_DNA"/>
</dbReference>
<dbReference type="InterPro" id="IPR000415">
    <property type="entry name" value="Nitroreductase-like"/>
</dbReference>
<dbReference type="Gene3D" id="3.40.109.10">
    <property type="entry name" value="NADH Oxidase"/>
    <property type="match status" value="2"/>
</dbReference>
<dbReference type="PANTHER" id="PTHR42741:SF3">
    <property type="entry name" value="NITROREDUCTASE FAMILY PROTEIN"/>
    <property type="match status" value="1"/>
</dbReference>
<dbReference type="CDD" id="cd02142">
    <property type="entry name" value="McbC_SagB-like_oxidoreductase"/>
    <property type="match status" value="1"/>
</dbReference>
<dbReference type="AlphaFoldDB" id="A0A6S6SJJ2"/>
<dbReference type="SUPFAM" id="SSF55469">
    <property type="entry name" value="FMN-dependent nitroreductase-like"/>
    <property type="match status" value="1"/>
</dbReference>
<proteinExistence type="predicted"/>
<sequence length="429" mass="49396">MYWYHKETKHSYYSVRSNPNQMDWVLQPSTYKNYPNRFEKIELDKNNPWHGVIYYTASISTKKYYPHGTHRYLRVNPSAGALYPNELYFQARGVEGFKDAIYHYEVETNRATLLYALKETEGIEPYMGYETAMKGLLFLVSAVYYRSSWKYRNRAFRYCLLDAGHLLGSIEHAALLVPHTTNIKYDIERKKLNKLFGFSTGDTDGREVFLSGASVATALEKSVNAVQFELPYVDGSGTFEVNEMMELAYKQTSYLLEKTPQKTKANFYYEKTRLKESILERRSQRGFEGQAITKLHYTRIMEALNEPIASDCDEVVELFVVLNRVQNMPIGLYHNAKLLKNEDFSQRAGYLCLEQYSLGTQGAMTFFLLSTAKNYQALYQKAGIIGQRLYAVTSYLNIGCSGIGAYYDDEVNAFVEQEGMVLYALAIGR</sequence>
<dbReference type="PANTHER" id="PTHR42741">
    <property type="entry name" value="NITROREDUCTASE FAMILY PROTEIN"/>
    <property type="match status" value="1"/>
</dbReference>
<protein>
    <recommendedName>
        <fullName evidence="2">Nitroreductase domain-containing protein</fullName>
    </recommendedName>
</protein>
<gene>
    <name evidence="1" type="ORF">HELGO_WM2195</name>
</gene>
<dbReference type="GO" id="GO:0016491">
    <property type="term" value="F:oxidoreductase activity"/>
    <property type="evidence" value="ECO:0007669"/>
    <property type="project" value="InterPro"/>
</dbReference>